<keyword evidence="1" id="KW-0472">Membrane</keyword>
<organism evidence="2 3">
    <name type="scientific">Streptomyces zhihengii</name>
    <dbReference type="NCBI Taxonomy" id="1818004"/>
    <lineage>
        <taxon>Bacteria</taxon>
        <taxon>Bacillati</taxon>
        <taxon>Actinomycetota</taxon>
        <taxon>Actinomycetes</taxon>
        <taxon>Kitasatosporales</taxon>
        <taxon>Streptomycetaceae</taxon>
        <taxon>Streptomyces</taxon>
    </lineage>
</organism>
<feature type="transmembrane region" description="Helical" evidence="1">
    <location>
        <begin position="6"/>
        <end position="31"/>
    </location>
</feature>
<evidence type="ECO:0000313" key="2">
    <source>
        <dbReference type="EMBL" id="MBM9624329.1"/>
    </source>
</evidence>
<accession>A0ABS2V3U0</accession>
<dbReference type="Proteomes" id="UP000664109">
    <property type="component" value="Unassembled WGS sequence"/>
</dbReference>
<evidence type="ECO:0000313" key="3">
    <source>
        <dbReference type="Proteomes" id="UP000664109"/>
    </source>
</evidence>
<keyword evidence="1" id="KW-1133">Transmembrane helix</keyword>
<sequence>MTFDPAMLFAVPLILALGVICLTVVCVVALLRARRTDTVSVVRALPELAAVFLRRRR</sequence>
<name>A0ABS2V3U0_9ACTN</name>
<protein>
    <submittedName>
        <fullName evidence="2">Uncharacterized protein</fullName>
    </submittedName>
</protein>
<evidence type="ECO:0000256" key="1">
    <source>
        <dbReference type="SAM" id="Phobius"/>
    </source>
</evidence>
<keyword evidence="1" id="KW-0812">Transmembrane</keyword>
<reference evidence="2 3" key="1">
    <citation type="journal article" date="2016" name="Arch. Microbiol.">
        <title>Streptomyces zhihengii sp. nov., isolated from rhizospheric soil of Psammosilene tunicoides.</title>
        <authorList>
            <person name="Huang M.J."/>
            <person name="Fei J.J."/>
            <person name="Salam N."/>
            <person name="Kim C.J."/>
            <person name="Hozzein W.N."/>
            <person name="Xiao M."/>
            <person name="Huang H.Q."/>
            <person name="Li W.J."/>
        </authorList>
    </citation>
    <scope>NUCLEOTIDE SEQUENCE [LARGE SCALE GENOMIC DNA]</scope>
    <source>
        <strain evidence="2 3">YIM T102</strain>
    </source>
</reference>
<gene>
    <name evidence="2" type="ORF">JE024_37840</name>
</gene>
<keyword evidence="3" id="KW-1185">Reference proteome</keyword>
<proteinExistence type="predicted"/>
<dbReference type="EMBL" id="JAFEJA010000002">
    <property type="protein sequence ID" value="MBM9624329.1"/>
    <property type="molecule type" value="Genomic_DNA"/>
</dbReference>
<comment type="caution">
    <text evidence="2">The sequence shown here is derived from an EMBL/GenBank/DDBJ whole genome shotgun (WGS) entry which is preliminary data.</text>
</comment>
<dbReference type="RefSeq" id="WP_205378340.1">
    <property type="nucleotide sequence ID" value="NZ_JAFEJA010000002.1"/>
</dbReference>